<dbReference type="EMBL" id="VOBR01000012">
    <property type="protein sequence ID" value="TWP50406.1"/>
    <property type="molecule type" value="Genomic_DNA"/>
</dbReference>
<dbReference type="Proteomes" id="UP000316639">
    <property type="component" value="Unassembled WGS sequence"/>
</dbReference>
<evidence type="ECO:0000313" key="2">
    <source>
        <dbReference type="EMBL" id="TWP50406.1"/>
    </source>
</evidence>
<dbReference type="AlphaFoldDB" id="A0A563ERV0"/>
<proteinExistence type="predicted"/>
<dbReference type="PANTHER" id="PTHR43162">
    <property type="match status" value="1"/>
</dbReference>
<evidence type="ECO:0000313" key="3">
    <source>
        <dbReference type="Proteomes" id="UP000316639"/>
    </source>
</evidence>
<dbReference type="OrthoDB" id="3207931at2"/>
<dbReference type="SUPFAM" id="SSF51735">
    <property type="entry name" value="NAD(P)-binding Rossmann-fold domains"/>
    <property type="match status" value="1"/>
</dbReference>
<sequence length="280" mass="30371">MYLVTGAMGHVGREIVVQLVTSGFRIRVLSRVPEGTYFDSEVEVFTGELDDAETLPGALENVEGVFVMASGRRGGVKIPDLLAEAKKAGVRHVVKVSAIGSAFGLTDPISMKDQADEAAVMASGLDWTMLRCGAFMTDLCRWAWSVRMENTVYATAGDLGAALVHPRDVAAAAVVAMTGGGHVGRTHVLTGREELSPRQQVNCLEVALGRSLEFVEETVERSKVRMAASGWCPEYVNALFDFKQQSADCGRIVFETLEQVIDSVPLSLVDWVNENVDDFR</sequence>
<dbReference type="InterPro" id="IPR051604">
    <property type="entry name" value="Ergot_Alk_Oxidoreductase"/>
</dbReference>
<accession>A0A563ERV0</accession>
<name>A0A563ERV0_9PSEU</name>
<dbReference type="Gene3D" id="3.90.25.10">
    <property type="entry name" value="UDP-galactose 4-epimerase, domain 1"/>
    <property type="match status" value="1"/>
</dbReference>
<organism evidence="2 3">
    <name type="scientific">Lentzea tibetensis</name>
    <dbReference type="NCBI Taxonomy" id="2591470"/>
    <lineage>
        <taxon>Bacteria</taxon>
        <taxon>Bacillati</taxon>
        <taxon>Actinomycetota</taxon>
        <taxon>Actinomycetes</taxon>
        <taxon>Pseudonocardiales</taxon>
        <taxon>Pseudonocardiaceae</taxon>
        <taxon>Lentzea</taxon>
    </lineage>
</organism>
<dbReference type="InterPro" id="IPR036291">
    <property type="entry name" value="NAD(P)-bd_dom_sf"/>
</dbReference>
<comment type="caution">
    <text evidence="2">The sequence shown here is derived from an EMBL/GenBank/DDBJ whole genome shotgun (WGS) entry which is preliminary data.</text>
</comment>
<dbReference type="PANTHER" id="PTHR43162:SF1">
    <property type="entry name" value="PRESTALK A DIFFERENTIATION PROTEIN A"/>
    <property type="match status" value="1"/>
</dbReference>
<dbReference type="Pfam" id="PF13460">
    <property type="entry name" value="NAD_binding_10"/>
    <property type="match status" value="1"/>
</dbReference>
<reference evidence="2 3" key="1">
    <citation type="submission" date="2019-07" db="EMBL/GenBank/DDBJ databases">
        <title>Lentzea xizangensis sp. nov., isolated from Qinghai-Tibetan Plateau Soils.</title>
        <authorList>
            <person name="Huang J."/>
        </authorList>
    </citation>
    <scope>NUCLEOTIDE SEQUENCE [LARGE SCALE GENOMIC DNA]</scope>
    <source>
        <strain evidence="2 3">FXJ1.1311</strain>
    </source>
</reference>
<dbReference type="Gene3D" id="3.40.50.720">
    <property type="entry name" value="NAD(P)-binding Rossmann-like Domain"/>
    <property type="match status" value="1"/>
</dbReference>
<evidence type="ECO:0000259" key="1">
    <source>
        <dbReference type="Pfam" id="PF13460"/>
    </source>
</evidence>
<feature type="domain" description="NAD(P)-binding" evidence="1">
    <location>
        <begin position="6"/>
        <end position="138"/>
    </location>
</feature>
<protein>
    <submittedName>
        <fullName evidence="2">Nucleoside-diphosphate sugar epimerase</fullName>
    </submittedName>
</protein>
<dbReference type="InterPro" id="IPR016040">
    <property type="entry name" value="NAD(P)-bd_dom"/>
</dbReference>
<keyword evidence="3" id="KW-1185">Reference proteome</keyword>
<gene>
    <name evidence="2" type="ORF">FKR81_19695</name>
</gene>
<dbReference type="RefSeq" id="WP_146353568.1">
    <property type="nucleotide sequence ID" value="NZ_VOBR01000012.1"/>
</dbReference>